<keyword evidence="2" id="KW-1185">Reference proteome</keyword>
<dbReference type="WBParaSite" id="Hba_04809">
    <property type="protein sequence ID" value="Hba_04809"/>
    <property type="gene ID" value="Hba_04809"/>
</dbReference>
<dbReference type="Proteomes" id="UP000095283">
    <property type="component" value="Unplaced"/>
</dbReference>
<dbReference type="AlphaFoldDB" id="A0A1I7WIH2"/>
<sequence>MGVCDQPICSVRLSSFTFLCYAILGYKELGTIIYKQEIGFSYRGKTIAQSVKLDNCYSLIYIYISVIAGILYVCFFSSPLKVELVQIMGFKSRSGDFKLFVDLINSVLALQVYMVQYAVQRSTRRIFIVAGRSVVRLEPN</sequence>
<keyword evidence="1" id="KW-0472">Membrane</keyword>
<protein>
    <submittedName>
        <fullName evidence="3">7TM_GPCR_Srx domain-containing protein</fullName>
    </submittedName>
</protein>
<proteinExistence type="predicted"/>
<name>A0A1I7WIH2_HETBA</name>
<evidence type="ECO:0000313" key="2">
    <source>
        <dbReference type="Proteomes" id="UP000095283"/>
    </source>
</evidence>
<accession>A0A1I7WIH2</accession>
<keyword evidence="1" id="KW-0812">Transmembrane</keyword>
<evidence type="ECO:0000313" key="3">
    <source>
        <dbReference type="WBParaSite" id="Hba_04809"/>
    </source>
</evidence>
<organism evidence="2 3">
    <name type="scientific">Heterorhabditis bacteriophora</name>
    <name type="common">Entomopathogenic nematode worm</name>
    <dbReference type="NCBI Taxonomy" id="37862"/>
    <lineage>
        <taxon>Eukaryota</taxon>
        <taxon>Metazoa</taxon>
        <taxon>Ecdysozoa</taxon>
        <taxon>Nematoda</taxon>
        <taxon>Chromadorea</taxon>
        <taxon>Rhabditida</taxon>
        <taxon>Rhabditina</taxon>
        <taxon>Rhabditomorpha</taxon>
        <taxon>Strongyloidea</taxon>
        <taxon>Heterorhabditidae</taxon>
        <taxon>Heterorhabditis</taxon>
    </lineage>
</organism>
<evidence type="ECO:0000256" key="1">
    <source>
        <dbReference type="SAM" id="Phobius"/>
    </source>
</evidence>
<reference evidence="3" key="1">
    <citation type="submission" date="2016-11" db="UniProtKB">
        <authorList>
            <consortium name="WormBaseParasite"/>
        </authorList>
    </citation>
    <scope>IDENTIFICATION</scope>
</reference>
<feature type="transmembrane region" description="Helical" evidence="1">
    <location>
        <begin position="60"/>
        <end position="78"/>
    </location>
</feature>
<keyword evidence="1" id="KW-1133">Transmembrane helix</keyword>
<feature type="transmembrane region" description="Helical" evidence="1">
    <location>
        <begin position="99"/>
        <end position="119"/>
    </location>
</feature>